<dbReference type="InterPro" id="IPR032466">
    <property type="entry name" value="Metal_Hydrolase"/>
</dbReference>
<dbReference type="Proteomes" id="UP000432350">
    <property type="component" value="Unassembled WGS sequence"/>
</dbReference>
<dbReference type="SUPFAM" id="SSF51338">
    <property type="entry name" value="Composite domain of metallo-dependent hydrolases"/>
    <property type="match status" value="2"/>
</dbReference>
<dbReference type="PANTHER" id="PTHR43135:SF3">
    <property type="entry name" value="ALPHA-D-RIBOSE 1-METHYLPHOSPHONATE 5-TRIPHOSPHATE DIPHOSPHATASE"/>
    <property type="match status" value="1"/>
</dbReference>
<proteinExistence type="predicted"/>
<evidence type="ECO:0000313" key="2">
    <source>
        <dbReference type="EMBL" id="VXC73153.1"/>
    </source>
</evidence>
<evidence type="ECO:0000259" key="1">
    <source>
        <dbReference type="Pfam" id="PF01979"/>
    </source>
</evidence>
<organism evidence="2 3">
    <name type="scientific">Sphingobacterium multivorum</name>
    <dbReference type="NCBI Taxonomy" id="28454"/>
    <lineage>
        <taxon>Bacteria</taxon>
        <taxon>Pseudomonadati</taxon>
        <taxon>Bacteroidota</taxon>
        <taxon>Sphingobacteriia</taxon>
        <taxon>Sphingobacteriales</taxon>
        <taxon>Sphingobacteriaceae</taxon>
        <taxon>Sphingobacterium</taxon>
    </lineage>
</organism>
<dbReference type="InterPro" id="IPR006680">
    <property type="entry name" value="Amidohydro-rel"/>
</dbReference>
<dbReference type="AlphaFoldDB" id="A0A654B123"/>
<dbReference type="InterPro" id="IPR051781">
    <property type="entry name" value="Metallo-dep_Hydrolase"/>
</dbReference>
<accession>A0A654B123</accession>
<dbReference type="CDD" id="cd01299">
    <property type="entry name" value="Met_dep_hydrolase_A"/>
    <property type="match status" value="1"/>
</dbReference>
<dbReference type="Pfam" id="PF01979">
    <property type="entry name" value="Amidohydro_1"/>
    <property type="match status" value="1"/>
</dbReference>
<dbReference type="PANTHER" id="PTHR43135">
    <property type="entry name" value="ALPHA-D-RIBOSE 1-METHYLPHOSPHONATE 5-TRIPHOSPHATE DIPHOSPHATASE"/>
    <property type="match status" value="1"/>
</dbReference>
<dbReference type="InterPro" id="IPR057744">
    <property type="entry name" value="OTAase-like"/>
</dbReference>
<feature type="domain" description="Amidohydrolase-related" evidence="1">
    <location>
        <begin position="78"/>
        <end position="434"/>
    </location>
</feature>
<name>A0A654B123_SPHMU</name>
<sequence length="444" mass="49700">MRLGQLLTLFLCSAFIHVIQAQEKQVLIENVKLLDYKTQMLTPPKHVLINGNTIQTISTSPIDVQSKNIVKIDAKGKTLMPGLIDVHVHLVFGALTMPQMMTNDLSEEFLIKTVGLSAQQMLMRGFTSVRDVGGPIFPLKAEIDKGKLLGPRIWPSGAVVSQTAGHGDFRTQEEKSRRFFGIVSRAERYGATFIADGRDEVLTAVRENLRFGASQIKLMAGGGTSSAYDPVDVTQYTLDEMKAAVEAAEDWGTYVTVHAYTPRAIRRAIEAGVKCIEHGQLLDEETLQLIAKKNIWLSLQNLVEDTPDMDPQRRIKRKPVIEGQEKVWPMAKKYGVKLAWGTDFLFEPELNKMQNAFILRLQKWFTNAEIIKMITQDNCELLQLSGLRSPYPGKLGIVEEGALADLILVDGDPLKNLKLLADPEKNFLLIMKDGQIHKNSLQRH</sequence>
<evidence type="ECO:0000313" key="3">
    <source>
        <dbReference type="Proteomes" id="UP000432350"/>
    </source>
</evidence>
<dbReference type="RefSeq" id="WP_115046269.1">
    <property type="nucleotide sequence ID" value="NZ_CP068086.1"/>
</dbReference>
<dbReference type="GO" id="GO:0016810">
    <property type="term" value="F:hydrolase activity, acting on carbon-nitrogen (but not peptide) bonds"/>
    <property type="evidence" value="ECO:0007669"/>
    <property type="project" value="InterPro"/>
</dbReference>
<keyword evidence="2" id="KW-0378">Hydrolase</keyword>
<reference evidence="2 3" key="1">
    <citation type="submission" date="2019-10" db="EMBL/GenBank/DDBJ databases">
        <authorList>
            <person name="Karimi E."/>
        </authorList>
    </citation>
    <scope>NUCLEOTIDE SEQUENCE [LARGE SCALE GENOMIC DNA]</scope>
    <source>
        <strain evidence="2">Sphingobacterium sp. 8BC</strain>
    </source>
</reference>
<dbReference type="EMBL" id="CABWMV010000007">
    <property type="protein sequence ID" value="VXC73153.1"/>
    <property type="molecule type" value="Genomic_DNA"/>
</dbReference>
<dbReference type="Gene3D" id="2.30.40.10">
    <property type="entry name" value="Urease, subunit C, domain 1"/>
    <property type="match status" value="1"/>
</dbReference>
<dbReference type="SUPFAM" id="SSF51556">
    <property type="entry name" value="Metallo-dependent hydrolases"/>
    <property type="match status" value="1"/>
</dbReference>
<dbReference type="InterPro" id="IPR011059">
    <property type="entry name" value="Metal-dep_hydrolase_composite"/>
</dbReference>
<gene>
    <name evidence="2" type="ORF">SPHINGO8BC_150704</name>
</gene>
<protein>
    <submittedName>
        <fullName evidence="2">Putative chlorohydrolase/aminohydrolase</fullName>
    </submittedName>
</protein>
<dbReference type="Gene3D" id="3.20.20.140">
    <property type="entry name" value="Metal-dependent hydrolases"/>
    <property type="match status" value="1"/>
</dbReference>